<dbReference type="Proteomes" id="UP000663877">
    <property type="component" value="Unassembled WGS sequence"/>
</dbReference>
<dbReference type="Proteomes" id="UP000663832">
    <property type="component" value="Unassembled WGS sequence"/>
</dbReference>
<gene>
    <name evidence="1" type="ORF">BJG266_LOCUS31645</name>
    <name evidence="2" type="ORF">QVE165_LOCUS48513</name>
</gene>
<dbReference type="AlphaFoldDB" id="A0A815YB56"/>
<evidence type="ECO:0000313" key="2">
    <source>
        <dbReference type="EMBL" id="CAF1567906.1"/>
    </source>
</evidence>
<proteinExistence type="predicted"/>
<keyword evidence="3" id="KW-1185">Reference proteome</keyword>
<evidence type="ECO:0000313" key="1">
    <source>
        <dbReference type="EMBL" id="CAF1289144.1"/>
    </source>
</evidence>
<protein>
    <submittedName>
        <fullName evidence="2">Uncharacterized protein</fullName>
    </submittedName>
</protein>
<reference evidence="2" key="1">
    <citation type="submission" date="2021-02" db="EMBL/GenBank/DDBJ databases">
        <authorList>
            <person name="Nowell W R."/>
        </authorList>
    </citation>
    <scope>NUCLEOTIDE SEQUENCE</scope>
</reference>
<dbReference type="EMBL" id="CAJNOI010000478">
    <property type="protein sequence ID" value="CAF1289144.1"/>
    <property type="molecule type" value="Genomic_DNA"/>
</dbReference>
<name>A0A815YB56_9BILA</name>
<evidence type="ECO:0000313" key="3">
    <source>
        <dbReference type="Proteomes" id="UP000663832"/>
    </source>
</evidence>
<accession>A0A815YB56</accession>
<organism evidence="2 3">
    <name type="scientific">Adineta steineri</name>
    <dbReference type="NCBI Taxonomy" id="433720"/>
    <lineage>
        <taxon>Eukaryota</taxon>
        <taxon>Metazoa</taxon>
        <taxon>Spiralia</taxon>
        <taxon>Gnathifera</taxon>
        <taxon>Rotifera</taxon>
        <taxon>Eurotatoria</taxon>
        <taxon>Bdelloidea</taxon>
        <taxon>Adinetida</taxon>
        <taxon>Adinetidae</taxon>
        <taxon>Adineta</taxon>
    </lineage>
</organism>
<comment type="caution">
    <text evidence="2">The sequence shown here is derived from an EMBL/GenBank/DDBJ whole genome shotgun (WGS) entry which is preliminary data.</text>
</comment>
<dbReference type="EMBL" id="CAJNOM010000822">
    <property type="protein sequence ID" value="CAF1567906.1"/>
    <property type="molecule type" value="Genomic_DNA"/>
</dbReference>
<sequence>MENYNAYYNLPSNTVLPPELAQFPLGTYLDDDDDDEFRAGYPFSDISDTEIDESSKSDDFSLASDHDILQSCSSNNGTQILTVKKSDQFESTFSNQQEKQTIIPAAFHQTEKREENHKIDTISHNNNNNVGLDVHVLHDIVDKVKETNTGNLTCSRQSKTTH</sequence>